<dbReference type="GeneID" id="6016972"/>
<dbReference type="RefSeq" id="XP_001840336.2">
    <property type="nucleotide sequence ID" value="XM_001840284.2"/>
</dbReference>
<feature type="transmembrane region" description="Helical" evidence="2">
    <location>
        <begin position="67"/>
        <end position="89"/>
    </location>
</feature>
<dbReference type="OrthoDB" id="5288586at2759"/>
<feature type="transmembrane region" description="Helical" evidence="2">
    <location>
        <begin position="234"/>
        <end position="255"/>
    </location>
</feature>
<organism evidence="3 4">
    <name type="scientific">Coprinopsis cinerea (strain Okayama-7 / 130 / ATCC MYA-4618 / FGSC 9003)</name>
    <name type="common">Inky cap fungus</name>
    <name type="synonym">Hormographiella aspergillata</name>
    <dbReference type="NCBI Taxonomy" id="240176"/>
    <lineage>
        <taxon>Eukaryota</taxon>
        <taxon>Fungi</taxon>
        <taxon>Dikarya</taxon>
        <taxon>Basidiomycota</taxon>
        <taxon>Agaricomycotina</taxon>
        <taxon>Agaricomycetes</taxon>
        <taxon>Agaricomycetidae</taxon>
        <taxon>Agaricales</taxon>
        <taxon>Agaricineae</taxon>
        <taxon>Psathyrellaceae</taxon>
        <taxon>Coprinopsis</taxon>
    </lineage>
</organism>
<reference evidence="3 4" key="1">
    <citation type="journal article" date="2010" name="Proc. Natl. Acad. Sci. U.S.A.">
        <title>Insights into evolution of multicellular fungi from the assembled chromosomes of the mushroom Coprinopsis cinerea (Coprinus cinereus).</title>
        <authorList>
            <person name="Stajich J.E."/>
            <person name="Wilke S.K."/>
            <person name="Ahren D."/>
            <person name="Au C.H."/>
            <person name="Birren B.W."/>
            <person name="Borodovsky M."/>
            <person name="Burns C."/>
            <person name="Canback B."/>
            <person name="Casselton L.A."/>
            <person name="Cheng C.K."/>
            <person name="Deng J."/>
            <person name="Dietrich F.S."/>
            <person name="Fargo D.C."/>
            <person name="Farman M.L."/>
            <person name="Gathman A.C."/>
            <person name="Goldberg J."/>
            <person name="Guigo R."/>
            <person name="Hoegger P.J."/>
            <person name="Hooker J.B."/>
            <person name="Huggins A."/>
            <person name="James T.Y."/>
            <person name="Kamada T."/>
            <person name="Kilaru S."/>
            <person name="Kodira C."/>
            <person name="Kues U."/>
            <person name="Kupfer D."/>
            <person name="Kwan H.S."/>
            <person name="Lomsadze A."/>
            <person name="Li W."/>
            <person name="Lilly W.W."/>
            <person name="Ma L.J."/>
            <person name="Mackey A.J."/>
            <person name="Manning G."/>
            <person name="Martin F."/>
            <person name="Muraguchi H."/>
            <person name="Natvig D.O."/>
            <person name="Palmerini H."/>
            <person name="Ramesh M.A."/>
            <person name="Rehmeyer C.J."/>
            <person name="Roe B.A."/>
            <person name="Shenoy N."/>
            <person name="Stanke M."/>
            <person name="Ter-Hovhannisyan V."/>
            <person name="Tunlid A."/>
            <person name="Velagapudi R."/>
            <person name="Vision T.J."/>
            <person name="Zeng Q."/>
            <person name="Zolan M.E."/>
            <person name="Pukkila P.J."/>
        </authorList>
    </citation>
    <scope>NUCLEOTIDE SEQUENCE [LARGE SCALE GENOMIC DNA]</scope>
    <source>
        <strain evidence="4">Okayama-7 / 130 / ATCC MYA-4618 / FGSC 9003</strain>
    </source>
</reference>
<keyword evidence="2" id="KW-1133">Transmembrane helix</keyword>
<keyword evidence="2" id="KW-0472">Membrane</keyword>
<evidence type="ECO:0000256" key="1">
    <source>
        <dbReference type="SAM" id="MobiDB-lite"/>
    </source>
</evidence>
<evidence type="ECO:0000256" key="2">
    <source>
        <dbReference type="SAM" id="Phobius"/>
    </source>
</evidence>
<dbReference type="AlphaFoldDB" id="A8PC81"/>
<sequence>MEPTPTSSLKKRAEGEFVVPNYGSSSSLDSMSSSQTRPRRELGRVASVRRYLAAEVDGSQVNPPLSAYAFMTGYIDAISFSTIFVWVGFQTGNFTQLALSFARTIEAYLWGPPESAVFFVQHPPVATRLMPPAEQLAACSIFSFVLGTFLFGRIGDRIGTHKRGWLVFGTLFQALLTLASAITFRLLEQEPSIPPTIASLNPLTTVSLKYFFGIACLSMSLGVQGIMARRLATAFSTTIVLTAIFVELTANPALFQFSRSSPARDQQWLAAIFLFIGASVARLILGQVGVASTLAVAVLFRVAIAFSWLFIPARHIHLP</sequence>
<feature type="transmembrane region" description="Helical" evidence="2">
    <location>
        <begin position="292"/>
        <end position="311"/>
    </location>
</feature>
<accession>A8PC81</accession>
<comment type="caution">
    <text evidence="3">The sequence shown here is derived from an EMBL/GenBank/DDBJ whole genome shotgun (WGS) entry which is preliminary data.</text>
</comment>
<dbReference type="OMA" id="EDDRWIK"/>
<dbReference type="PANTHER" id="PTHR37488:SF2">
    <property type="entry name" value="DUF1275 DOMAIN-CONTAINING PROTEIN"/>
    <property type="match status" value="1"/>
</dbReference>
<keyword evidence="4" id="KW-1185">Reference proteome</keyword>
<dbReference type="InParanoid" id="A8PC81"/>
<gene>
    <name evidence="3" type="ORF">CC1G_05222</name>
</gene>
<feature type="region of interest" description="Disordered" evidence="1">
    <location>
        <begin position="1"/>
        <end position="41"/>
    </location>
</feature>
<dbReference type="PANTHER" id="PTHR37488">
    <property type="entry name" value="DUF1275 DOMAIN-CONTAINING PROTEIN"/>
    <property type="match status" value="1"/>
</dbReference>
<dbReference type="KEGG" id="cci:CC1G_05222"/>
<feature type="transmembrane region" description="Helical" evidence="2">
    <location>
        <begin position="135"/>
        <end position="152"/>
    </location>
</feature>
<protein>
    <submittedName>
        <fullName evidence="3">Uncharacterized protein</fullName>
    </submittedName>
</protein>
<dbReference type="EMBL" id="AACS02000011">
    <property type="protein sequence ID" value="EAU81392.2"/>
    <property type="molecule type" value="Genomic_DNA"/>
</dbReference>
<feature type="compositionally biased region" description="Low complexity" evidence="1">
    <location>
        <begin position="24"/>
        <end position="34"/>
    </location>
</feature>
<proteinExistence type="predicted"/>
<feature type="transmembrane region" description="Helical" evidence="2">
    <location>
        <begin position="164"/>
        <end position="187"/>
    </location>
</feature>
<feature type="transmembrane region" description="Helical" evidence="2">
    <location>
        <begin position="207"/>
        <end position="227"/>
    </location>
</feature>
<dbReference type="InterPro" id="IPR010699">
    <property type="entry name" value="DUF1275"/>
</dbReference>
<name>A8PC81_COPC7</name>
<dbReference type="Pfam" id="PF06912">
    <property type="entry name" value="DUF1275"/>
    <property type="match status" value="1"/>
</dbReference>
<evidence type="ECO:0000313" key="3">
    <source>
        <dbReference type="EMBL" id="EAU81392.2"/>
    </source>
</evidence>
<dbReference type="VEuPathDB" id="FungiDB:CC1G_05222"/>
<feature type="transmembrane region" description="Helical" evidence="2">
    <location>
        <begin position="267"/>
        <end position="285"/>
    </location>
</feature>
<dbReference type="eggNOG" id="ENOG502S0ZW">
    <property type="taxonomic scope" value="Eukaryota"/>
</dbReference>
<evidence type="ECO:0000313" key="4">
    <source>
        <dbReference type="Proteomes" id="UP000001861"/>
    </source>
</evidence>
<keyword evidence="2" id="KW-0812">Transmembrane</keyword>
<dbReference type="HOGENOM" id="CLU_062487_0_0_1"/>
<dbReference type="Proteomes" id="UP000001861">
    <property type="component" value="Unassembled WGS sequence"/>
</dbReference>